<dbReference type="EMBL" id="NRPP01000017">
    <property type="protein sequence ID" value="TFJ24940.1"/>
    <property type="molecule type" value="Genomic_DNA"/>
</dbReference>
<sequence length="291" mass="32736">MNVVYPQKKSSYLGTFLHEPSVWYVHSLFKNGVNLSNGTDLLFIGTDKNGELPFAVHLSQFQLQNLIPKLRLNQAFTFQQNEWFSEDQTIRISLDFAIDFCSTGTVQPFFSSKRFTELMGKATLLTAFNGFECPLPDTKELTGYNQTFIHAFKQLQTNEEKEIESGLRYFIGRGKGETPSGDDLLVGLLSVDTAYPILSTKVRRMLMKLIMNENLTTDISNAYLKVALSHQFSTSINGLLKELTKNKTTTSEMGHFLTALSKTGHTSGLDTLTGMILGLFIKEKQVSEEEK</sequence>
<name>A0A2R8A0U2_CARDV</name>
<comment type="caution">
    <text evidence="1">The sequence shown here is derived from an EMBL/GenBank/DDBJ whole genome shotgun (WGS) entry which is preliminary data.</text>
</comment>
<dbReference type="Pfam" id="PF11392">
    <property type="entry name" value="AllH"/>
    <property type="match status" value="1"/>
</dbReference>
<dbReference type="InterPro" id="IPR021530">
    <property type="entry name" value="AllH-like"/>
</dbReference>
<dbReference type="AlphaFoldDB" id="A0A2R8A0U2"/>
<reference evidence="1 2" key="1">
    <citation type="journal article" date="2018" name="Int. J. Food Microbiol.">
        <title>Growth of Carnobacterium spp. isolated from chilled vacuum-packaged meat under relevant acidic conditions.</title>
        <authorList>
            <person name="Zhang P."/>
            <person name="Badoni M."/>
            <person name="Ganzle M."/>
            <person name="Yang X."/>
        </authorList>
    </citation>
    <scope>NUCLEOTIDE SEQUENCE [LARGE SCALE GENOMIC DNA]</scope>
    <source>
        <strain evidence="1 2">B2</strain>
    </source>
</reference>
<dbReference type="Proteomes" id="UP000297938">
    <property type="component" value="Unassembled WGS sequence"/>
</dbReference>
<organism evidence="1 2">
    <name type="scientific">Carnobacterium divergens</name>
    <name type="common">Lactobacillus divergens</name>
    <dbReference type="NCBI Taxonomy" id="2748"/>
    <lineage>
        <taxon>Bacteria</taxon>
        <taxon>Bacillati</taxon>
        <taxon>Bacillota</taxon>
        <taxon>Bacilli</taxon>
        <taxon>Lactobacillales</taxon>
        <taxon>Carnobacteriaceae</taxon>
        <taxon>Carnobacterium</taxon>
    </lineage>
</organism>
<evidence type="ECO:0000313" key="1">
    <source>
        <dbReference type="EMBL" id="TFJ24940.1"/>
    </source>
</evidence>
<protein>
    <submittedName>
        <fullName evidence="1">DUF2877 domain-containing protein</fullName>
    </submittedName>
</protein>
<evidence type="ECO:0000313" key="2">
    <source>
        <dbReference type="Proteomes" id="UP000297938"/>
    </source>
</evidence>
<accession>A0A2R8A0U2</accession>
<dbReference type="RefSeq" id="WP_074402767.1">
    <property type="nucleotide sequence ID" value="NZ_CBCPJW010000001.1"/>
</dbReference>
<gene>
    <name evidence="1" type="ORF">CKN69_09955</name>
</gene>
<dbReference type="STRING" id="2748.CDIV41_320370"/>
<proteinExistence type="predicted"/>